<gene>
    <name evidence="1" type="ORF">SCF082_LOCUS51300</name>
</gene>
<name>A0ABP0SDJ4_9DINO</name>
<evidence type="ECO:0000313" key="2">
    <source>
        <dbReference type="Proteomes" id="UP001642464"/>
    </source>
</evidence>
<dbReference type="EMBL" id="CAXAMM010043529">
    <property type="protein sequence ID" value="CAK9110456.1"/>
    <property type="molecule type" value="Genomic_DNA"/>
</dbReference>
<organism evidence="1 2">
    <name type="scientific">Durusdinium trenchii</name>
    <dbReference type="NCBI Taxonomy" id="1381693"/>
    <lineage>
        <taxon>Eukaryota</taxon>
        <taxon>Sar</taxon>
        <taxon>Alveolata</taxon>
        <taxon>Dinophyceae</taxon>
        <taxon>Suessiales</taxon>
        <taxon>Symbiodiniaceae</taxon>
        <taxon>Durusdinium</taxon>
    </lineage>
</organism>
<keyword evidence="2" id="KW-1185">Reference proteome</keyword>
<reference evidence="1 2" key="1">
    <citation type="submission" date="2024-02" db="EMBL/GenBank/DDBJ databases">
        <authorList>
            <person name="Chen Y."/>
            <person name="Shah S."/>
            <person name="Dougan E. K."/>
            <person name="Thang M."/>
            <person name="Chan C."/>
        </authorList>
    </citation>
    <scope>NUCLEOTIDE SEQUENCE [LARGE SCALE GENOMIC DNA]</scope>
</reference>
<protein>
    <recommendedName>
        <fullName evidence="3">DOMON domain-containing protein</fullName>
    </recommendedName>
</protein>
<dbReference type="InterPro" id="IPR036423">
    <property type="entry name" value="SOD-like_Cu/Zn_dom_sf"/>
</dbReference>
<accession>A0ABP0SDJ4</accession>
<feature type="non-terminal residue" evidence="1">
    <location>
        <position position="1"/>
    </location>
</feature>
<proteinExistence type="predicted"/>
<dbReference type="Proteomes" id="UP001642464">
    <property type="component" value="Unassembled WGS sequence"/>
</dbReference>
<comment type="caution">
    <text evidence="1">The sequence shown here is derived from an EMBL/GenBank/DDBJ whole genome shotgun (WGS) entry which is preliminary data.</text>
</comment>
<evidence type="ECO:0008006" key="3">
    <source>
        <dbReference type="Google" id="ProtNLM"/>
    </source>
</evidence>
<dbReference type="Gene3D" id="2.60.40.200">
    <property type="entry name" value="Superoxide dismutase, copper/zinc binding domain"/>
    <property type="match status" value="3"/>
</dbReference>
<evidence type="ECO:0000313" key="1">
    <source>
        <dbReference type="EMBL" id="CAK9110456.1"/>
    </source>
</evidence>
<dbReference type="SUPFAM" id="SSF49329">
    <property type="entry name" value="Cu,Zn superoxide dismutase-like"/>
    <property type="match status" value="3"/>
</dbReference>
<sequence>GHYWNSTTYTTDPWLTVMYNASSDPSLETSLAVPTGLMGSDILGRAMVIHDFTGARIACGLIHKATVSGFRTYPGYTGDLRTKGSMLVTSADGKQTLSWIFTGGVDASCNASACTAANCCGVHIHVGMDCSDAATVGGHYWNAEAYTTDPWLTVRYSAENVPAVASGVVVATGYDTANINKRAMVIHDFNGGRIACAPIQMPVSSAIVASWSPYPGTTYSGTVDGVMSVISSEDAMGTQTLSWSLTGLDQNCSMTCTATNCCGVHIHVGTDCSDATTIGGHYWDSSDYNTDPWLVIMYNSSSSGGALAIDVAVATGLSAADVLGRAMVIHDFTGARIACGIIGLANVPSFSPYPTYTGSLMTAGNMAVTSLEGVQTLSWILTAGLDTQCMGTCSATNCCGVHIHAGTDCTDASTVGGHYYDSNALASDPWLTITYDASEMPSVKKDVMVTTGLNTADVTGHTMVIHDYSGGRIACGIISLDMEPIMATTEPDNTTTVPMQISGAASYAIAAMAAAMVFLAAL</sequence>